<proteinExistence type="predicted"/>
<dbReference type="AlphaFoldDB" id="A0A1B2DQ92"/>
<dbReference type="EMBL" id="CP016808">
    <property type="protein sequence ID" value="ANY69893.1"/>
    <property type="molecule type" value="Genomic_DNA"/>
</dbReference>
<gene>
    <name evidence="1" type="ORF">BBD42_27870</name>
</gene>
<name>A0A1B2DQ92_9BACL</name>
<organism evidence="1">
    <name type="scientific">Paenibacillus sp. BIHB 4019</name>
    <dbReference type="NCBI Taxonomy" id="1870819"/>
    <lineage>
        <taxon>Bacteria</taxon>
        <taxon>Bacillati</taxon>
        <taxon>Bacillota</taxon>
        <taxon>Bacilli</taxon>
        <taxon>Bacillales</taxon>
        <taxon>Paenibacillaceae</taxon>
        <taxon>Paenibacillus</taxon>
    </lineage>
</organism>
<protein>
    <submittedName>
        <fullName evidence="1">Uncharacterized protein</fullName>
    </submittedName>
</protein>
<accession>A0A1B2DQ92</accession>
<sequence>MLFYHAFFVFAMQDYDANSIFVFAWEPAEISLAHTKKALIGKRQCLLAFRAFYMAANRALYF</sequence>
<evidence type="ECO:0000313" key="1">
    <source>
        <dbReference type="EMBL" id="ANY69893.1"/>
    </source>
</evidence>
<reference evidence="1" key="1">
    <citation type="submission" date="2016-08" db="EMBL/GenBank/DDBJ databases">
        <title>Complete Genome Seqeunce of Paenibacillus sp. BIHB 4019 from tea rhizoplane.</title>
        <authorList>
            <person name="Thakur R."/>
            <person name="Swarnkar M.K."/>
            <person name="Gulati A."/>
        </authorList>
    </citation>
    <scope>NUCLEOTIDE SEQUENCE [LARGE SCALE GENOMIC DNA]</scope>
    <source>
        <strain evidence="1">BIHB4019</strain>
    </source>
</reference>